<dbReference type="Gene3D" id="1.10.357.10">
    <property type="entry name" value="Tetracycline Repressor, domain 2"/>
    <property type="match status" value="1"/>
</dbReference>
<dbReference type="EMBL" id="CP073078">
    <property type="protein sequence ID" value="QUD88788.1"/>
    <property type="molecule type" value="Genomic_DNA"/>
</dbReference>
<sequence length="200" mass="21784">MSRAPFIRASADVRRQDLITATARLLAERGVAGTSVRTICAAAGVSPGLLRHYFEGVDDLIAATYDDVGVRISSALDEAVEAAGPNPRARLRAYLTASFRPPILDPAVLATWLAFWSLVRLQPEIGRLHGEIYAQYRARLEALLLDCAGSSPTFDIRLAAIGLCAAIDGLWLELCLDPTTFTPDEAGQIAERFMRAWLEE</sequence>
<evidence type="ECO:0000313" key="7">
    <source>
        <dbReference type="EMBL" id="QUD88788.1"/>
    </source>
</evidence>
<dbReference type="Pfam" id="PF13977">
    <property type="entry name" value="TetR_C_6"/>
    <property type="match status" value="1"/>
</dbReference>
<feature type="DNA-binding region" description="H-T-H motif" evidence="5">
    <location>
        <begin position="35"/>
        <end position="54"/>
    </location>
</feature>
<dbReference type="PANTHER" id="PTHR30055">
    <property type="entry name" value="HTH-TYPE TRANSCRIPTIONAL REGULATOR RUTR"/>
    <property type="match status" value="1"/>
</dbReference>
<evidence type="ECO:0000256" key="4">
    <source>
        <dbReference type="ARBA" id="ARBA00023163"/>
    </source>
</evidence>
<keyword evidence="3 5" id="KW-0238">DNA-binding</keyword>
<dbReference type="Pfam" id="PF00440">
    <property type="entry name" value="TetR_N"/>
    <property type="match status" value="1"/>
</dbReference>
<dbReference type="PANTHER" id="PTHR30055:SF228">
    <property type="entry name" value="TRANSCRIPTIONAL REGULATOR-RELATED"/>
    <property type="match status" value="1"/>
</dbReference>
<dbReference type="RefSeq" id="WP_211938838.1">
    <property type="nucleotide sequence ID" value="NZ_CP073078.1"/>
</dbReference>
<evidence type="ECO:0000256" key="5">
    <source>
        <dbReference type="PROSITE-ProRule" id="PRU00335"/>
    </source>
</evidence>
<name>A0A975IVF4_9CAUL</name>
<dbReference type="SUPFAM" id="SSF46689">
    <property type="entry name" value="Homeodomain-like"/>
    <property type="match status" value="1"/>
</dbReference>
<accession>A0A975IVF4</accession>
<dbReference type="KEGG" id="caul:KCG34_02555"/>
<dbReference type="Proteomes" id="UP000676409">
    <property type="component" value="Chromosome"/>
</dbReference>
<keyword evidence="8" id="KW-1185">Reference proteome</keyword>
<protein>
    <submittedName>
        <fullName evidence="7">Transcriptional regulator BetI</fullName>
    </submittedName>
</protein>
<dbReference type="InterPro" id="IPR050109">
    <property type="entry name" value="HTH-type_TetR-like_transc_reg"/>
</dbReference>
<proteinExistence type="predicted"/>
<dbReference type="NCBIfam" id="NF001978">
    <property type="entry name" value="PRK00767.1"/>
    <property type="match status" value="1"/>
</dbReference>
<evidence type="ECO:0000313" key="8">
    <source>
        <dbReference type="Proteomes" id="UP000676409"/>
    </source>
</evidence>
<dbReference type="GO" id="GO:0003700">
    <property type="term" value="F:DNA-binding transcription factor activity"/>
    <property type="evidence" value="ECO:0007669"/>
    <property type="project" value="TreeGrafter"/>
</dbReference>
<evidence type="ECO:0000259" key="6">
    <source>
        <dbReference type="PROSITE" id="PS50977"/>
    </source>
</evidence>
<reference evidence="7" key="1">
    <citation type="submission" date="2021-04" db="EMBL/GenBank/DDBJ databases">
        <title>The complete genome sequence of Caulobacter sp. S6.</title>
        <authorList>
            <person name="Tang Y."/>
            <person name="Ouyang W."/>
            <person name="Liu Q."/>
            <person name="Huang B."/>
            <person name="Guo Z."/>
            <person name="Lei P."/>
        </authorList>
    </citation>
    <scope>NUCLEOTIDE SEQUENCE</scope>
    <source>
        <strain evidence="7">S6</strain>
    </source>
</reference>
<evidence type="ECO:0000256" key="3">
    <source>
        <dbReference type="ARBA" id="ARBA00023125"/>
    </source>
</evidence>
<organism evidence="7 8">
    <name type="scientific">Phenylobacterium montanum</name>
    <dbReference type="NCBI Taxonomy" id="2823693"/>
    <lineage>
        <taxon>Bacteria</taxon>
        <taxon>Pseudomonadati</taxon>
        <taxon>Pseudomonadota</taxon>
        <taxon>Alphaproteobacteria</taxon>
        <taxon>Caulobacterales</taxon>
        <taxon>Caulobacteraceae</taxon>
        <taxon>Phenylobacterium</taxon>
    </lineage>
</organism>
<evidence type="ECO:0000256" key="2">
    <source>
        <dbReference type="ARBA" id="ARBA00023015"/>
    </source>
</evidence>
<dbReference type="PRINTS" id="PR00455">
    <property type="entry name" value="HTHTETR"/>
</dbReference>
<gene>
    <name evidence="7" type="primary">betI</name>
    <name evidence="7" type="ORF">KCG34_02555</name>
</gene>
<dbReference type="SUPFAM" id="SSF48498">
    <property type="entry name" value="Tetracyclin repressor-like, C-terminal domain"/>
    <property type="match status" value="1"/>
</dbReference>
<dbReference type="InterPro" id="IPR009057">
    <property type="entry name" value="Homeodomain-like_sf"/>
</dbReference>
<dbReference type="InterPro" id="IPR001647">
    <property type="entry name" value="HTH_TetR"/>
</dbReference>
<keyword evidence="4" id="KW-0804">Transcription</keyword>
<feature type="domain" description="HTH tetR-type" evidence="6">
    <location>
        <begin position="12"/>
        <end position="72"/>
    </location>
</feature>
<dbReference type="InterPro" id="IPR039538">
    <property type="entry name" value="BetI_C"/>
</dbReference>
<evidence type="ECO:0000256" key="1">
    <source>
        <dbReference type="ARBA" id="ARBA00022491"/>
    </source>
</evidence>
<keyword evidence="2" id="KW-0805">Transcription regulation</keyword>
<dbReference type="PROSITE" id="PS50977">
    <property type="entry name" value="HTH_TETR_2"/>
    <property type="match status" value="1"/>
</dbReference>
<keyword evidence="1" id="KW-0678">Repressor</keyword>
<dbReference type="InterPro" id="IPR036271">
    <property type="entry name" value="Tet_transcr_reg_TetR-rel_C_sf"/>
</dbReference>
<dbReference type="GO" id="GO:0000976">
    <property type="term" value="F:transcription cis-regulatory region binding"/>
    <property type="evidence" value="ECO:0007669"/>
    <property type="project" value="TreeGrafter"/>
</dbReference>
<dbReference type="AlphaFoldDB" id="A0A975IVF4"/>